<dbReference type="Pfam" id="PF01527">
    <property type="entry name" value="HTH_Tnp_1"/>
    <property type="match status" value="1"/>
</dbReference>
<dbReference type="NCBIfam" id="NF033516">
    <property type="entry name" value="transpos_IS3"/>
    <property type="match status" value="1"/>
</dbReference>
<sequence length="385" mass="44592">MSQKKAYTAEFKEAAVKLAVESEQSVNQTARELEVNVNTLHTWIAKYHRQQSTKGDGKVDEQHLYDELKQLRRENARLKEERELLKKAAGLLRQRISLRYAFIDANQGKFSTALMCRVFEVSRSGYYEWRSRPPSPRKQQDKALKAKIRKHHEEGRATYGTRRIQKKLTGDDEAVSRHRIARLMKEEGLACKTRRKFKATTNSKHDKPVAPNLLARHFSAEKPDQAYVGDITYIPTREGWLYLAVFIDLCSRAVVGWSMGSRMPASLVSDALSMAIWKRRPAAGLLVHSDRGSQYASDSFQRLLKQHDFQCSMSRKGNCWDNAPSESFFHTLKTELIYHEDFTTREEAKQAIFEYIEVFYNRVRLHSSNDYMSPLDYESELRAVA</sequence>
<dbReference type="PANTHER" id="PTHR46889:SF4">
    <property type="entry name" value="TRANSPOSASE INSO FOR INSERTION SEQUENCE ELEMENT IS911B-RELATED"/>
    <property type="match status" value="1"/>
</dbReference>
<dbReference type="InterPro" id="IPR012337">
    <property type="entry name" value="RNaseH-like_sf"/>
</dbReference>
<dbReference type="InterPro" id="IPR036397">
    <property type="entry name" value="RNaseH_sf"/>
</dbReference>
<evidence type="ECO:0000313" key="5">
    <source>
        <dbReference type="Proteomes" id="UP001610706"/>
    </source>
</evidence>
<dbReference type="PROSITE" id="PS50994">
    <property type="entry name" value="INTEGRASE"/>
    <property type="match status" value="1"/>
</dbReference>
<dbReference type="Pfam" id="PF13333">
    <property type="entry name" value="rve_2"/>
    <property type="match status" value="1"/>
</dbReference>
<dbReference type="Pfam" id="PF13276">
    <property type="entry name" value="HTH_21"/>
    <property type="match status" value="1"/>
</dbReference>
<dbReference type="Proteomes" id="UP001610706">
    <property type="component" value="Unassembled WGS sequence"/>
</dbReference>
<organism evidence="4 5">
    <name type="scientific">Oceanimonas smirnovii</name>
    <dbReference type="NCBI Taxonomy" id="264574"/>
    <lineage>
        <taxon>Bacteria</taxon>
        <taxon>Pseudomonadati</taxon>
        <taxon>Pseudomonadota</taxon>
        <taxon>Gammaproteobacteria</taxon>
        <taxon>Aeromonadales</taxon>
        <taxon>Aeromonadaceae</taxon>
        <taxon>Oceanimonas</taxon>
    </lineage>
</organism>
<keyword evidence="5" id="KW-1185">Reference proteome</keyword>
<comment type="similarity">
    <text evidence="1">Belongs to the transposase 8 family.</text>
</comment>
<protein>
    <submittedName>
        <fullName evidence="4">IS3 family transposase</fullName>
    </submittedName>
</protein>
<reference evidence="4 5" key="1">
    <citation type="submission" date="2024-08" db="EMBL/GenBank/DDBJ databases">
        <title>Oceanimonas smirnovii Genome sequencing and assembly.</title>
        <authorList>
            <person name="Tang B."/>
        </authorList>
    </citation>
    <scope>NUCLEOTIDE SEQUENCE [LARGE SCALE GENOMIC DNA]</scope>
    <source>
        <strain evidence="4 5">OS2020-119</strain>
    </source>
</reference>
<feature type="domain" description="Integrase catalytic" evidence="3">
    <location>
        <begin position="219"/>
        <end position="382"/>
    </location>
</feature>
<dbReference type="InterPro" id="IPR025948">
    <property type="entry name" value="HTH-like_dom"/>
</dbReference>
<dbReference type="Gene3D" id="3.30.420.10">
    <property type="entry name" value="Ribonuclease H-like superfamily/Ribonuclease H"/>
    <property type="match status" value="1"/>
</dbReference>
<evidence type="ECO:0000313" key="4">
    <source>
        <dbReference type="EMBL" id="MFH7566580.1"/>
    </source>
</evidence>
<dbReference type="EMBL" id="JBGFTR010000043">
    <property type="protein sequence ID" value="MFH7566580.1"/>
    <property type="molecule type" value="Genomic_DNA"/>
</dbReference>
<dbReference type="InterPro" id="IPR001584">
    <property type="entry name" value="Integrase_cat-core"/>
</dbReference>
<keyword evidence="2" id="KW-0175">Coiled coil</keyword>
<gene>
    <name evidence="4" type="ORF">AB9R89_14820</name>
</gene>
<dbReference type="InterPro" id="IPR048020">
    <property type="entry name" value="Transpos_IS3"/>
</dbReference>
<proteinExistence type="inferred from homology"/>
<dbReference type="InterPro" id="IPR002514">
    <property type="entry name" value="Transposase_8"/>
</dbReference>
<evidence type="ECO:0000256" key="2">
    <source>
        <dbReference type="SAM" id="Coils"/>
    </source>
</evidence>
<name>A0ABW7P5Q7_9GAMM</name>
<evidence type="ECO:0000256" key="1">
    <source>
        <dbReference type="ARBA" id="ARBA00009964"/>
    </source>
</evidence>
<evidence type="ECO:0000259" key="3">
    <source>
        <dbReference type="PROSITE" id="PS50994"/>
    </source>
</evidence>
<accession>A0ABW7P5Q7</accession>
<dbReference type="Pfam" id="PF00665">
    <property type="entry name" value="rve"/>
    <property type="match status" value="1"/>
</dbReference>
<feature type="coiled-coil region" evidence="2">
    <location>
        <begin position="61"/>
        <end position="95"/>
    </location>
</feature>
<dbReference type="InterPro" id="IPR009057">
    <property type="entry name" value="Homeodomain-like_sf"/>
</dbReference>
<comment type="caution">
    <text evidence="4">The sequence shown here is derived from an EMBL/GenBank/DDBJ whole genome shotgun (WGS) entry which is preliminary data.</text>
</comment>
<dbReference type="Gene3D" id="1.10.10.60">
    <property type="entry name" value="Homeodomain-like"/>
    <property type="match status" value="1"/>
</dbReference>
<dbReference type="PANTHER" id="PTHR46889">
    <property type="entry name" value="TRANSPOSASE INSF FOR INSERTION SEQUENCE IS3B-RELATED"/>
    <property type="match status" value="1"/>
</dbReference>
<dbReference type="InterPro" id="IPR050900">
    <property type="entry name" value="Transposase_IS3/IS150/IS904"/>
</dbReference>
<dbReference type="SUPFAM" id="SSF46689">
    <property type="entry name" value="Homeodomain-like"/>
    <property type="match status" value="1"/>
</dbReference>
<dbReference type="SUPFAM" id="SSF53098">
    <property type="entry name" value="Ribonuclease H-like"/>
    <property type="match status" value="1"/>
</dbReference>